<dbReference type="EMBL" id="UINC01199591">
    <property type="protein sequence ID" value="SVE18093.1"/>
    <property type="molecule type" value="Genomic_DNA"/>
</dbReference>
<name>A0A383BE30_9ZZZZ</name>
<dbReference type="AlphaFoldDB" id="A0A383BE30"/>
<dbReference type="Pfam" id="PF01370">
    <property type="entry name" value="Epimerase"/>
    <property type="match status" value="1"/>
</dbReference>
<dbReference type="InterPro" id="IPR001509">
    <property type="entry name" value="Epimerase_deHydtase"/>
</dbReference>
<evidence type="ECO:0000313" key="2">
    <source>
        <dbReference type="EMBL" id="SVE18093.1"/>
    </source>
</evidence>
<proteinExistence type="predicted"/>
<protein>
    <recommendedName>
        <fullName evidence="1">NAD-dependent epimerase/dehydratase domain-containing protein</fullName>
    </recommendedName>
</protein>
<evidence type="ECO:0000259" key="1">
    <source>
        <dbReference type="Pfam" id="PF01370"/>
    </source>
</evidence>
<feature type="non-terminal residue" evidence="2">
    <location>
        <position position="158"/>
    </location>
</feature>
<dbReference type="InterPro" id="IPR036291">
    <property type="entry name" value="NAD(P)-bd_dom_sf"/>
</dbReference>
<feature type="domain" description="NAD-dependent epimerase/dehydratase" evidence="1">
    <location>
        <begin position="15"/>
        <end position="157"/>
    </location>
</feature>
<reference evidence="2" key="1">
    <citation type="submission" date="2018-05" db="EMBL/GenBank/DDBJ databases">
        <authorList>
            <person name="Lanie J.A."/>
            <person name="Ng W.-L."/>
            <person name="Kazmierczak K.M."/>
            <person name="Andrzejewski T.M."/>
            <person name="Davidsen T.M."/>
            <person name="Wayne K.J."/>
            <person name="Tettelin H."/>
            <person name="Glass J.I."/>
            <person name="Rusch D."/>
            <person name="Podicherti R."/>
            <person name="Tsui H.-C.T."/>
            <person name="Winkler M.E."/>
        </authorList>
    </citation>
    <scope>NUCLEOTIDE SEQUENCE</scope>
</reference>
<sequence length="158" mass="16724">MLEHLNRSEVTPERVVILGSGGFVGGTAQRLLEQNGVPVLGLARRDVDLMTPNAGDTLAELLNETDSLVVVSANAPCKNAAMLLENVQMMNTVCDAITTIEPAHIIYISSDAVYHDSPSPMSEDACAAPGSAHGAMHVAREQMLQASFDGPICILRPS</sequence>
<gene>
    <name evidence="2" type="ORF">METZ01_LOCUS470947</name>
</gene>
<accession>A0A383BE30</accession>
<dbReference type="SUPFAM" id="SSF51735">
    <property type="entry name" value="NAD(P)-binding Rossmann-fold domains"/>
    <property type="match status" value="1"/>
</dbReference>
<organism evidence="2">
    <name type="scientific">marine metagenome</name>
    <dbReference type="NCBI Taxonomy" id="408172"/>
    <lineage>
        <taxon>unclassified sequences</taxon>
        <taxon>metagenomes</taxon>
        <taxon>ecological metagenomes</taxon>
    </lineage>
</organism>
<dbReference type="Gene3D" id="3.40.50.720">
    <property type="entry name" value="NAD(P)-binding Rossmann-like Domain"/>
    <property type="match status" value="1"/>
</dbReference>